<sequence length="314" mass="34034">MSPATEEPVERREFLAAAASVFLPSTNKNPYLDHDYVGVLAESLARNRYEFGGIPLVSRALEHIKHYGNIDDVDGSRLQQAVSELAYQAALALYDAGQLAHAERAGVLSLELAHRADDTRAEARAIESLSRIAHYRGDAARAIVYARRGLAIPDLPPSRAASLAMRLGRSLAGIPGNNRAARDALDTALNVGGLSPFAEAAIVGDVAIGLSRLGRYGEAGTLLQRAADDIGEYSPLFRAQYLGRQVQAAIRAADPDLTTDRIALLTRAVPFVSSARVNKRVVEILHESAKWQHIREVREARQHLSVVSPRLPIS</sequence>
<dbReference type="Gene3D" id="1.25.40.10">
    <property type="entry name" value="Tetratricopeptide repeat domain"/>
    <property type="match status" value="1"/>
</dbReference>
<gene>
    <name evidence="1" type="ORF">GCM10009560_62540</name>
</gene>
<organism evidence="1 2">
    <name type="scientific">Nonomuraea longicatena</name>
    <dbReference type="NCBI Taxonomy" id="83682"/>
    <lineage>
        <taxon>Bacteria</taxon>
        <taxon>Bacillati</taxon>
        <taxon>Actinomycetota</taxon>
        <taxon>Actinomycetes</taxon>
        <taxon>Streptosporangiales</taxon>
        <taxon>Streptosporangiaceae</taxon>
        <taxon>Nonomuraea</taxon>
    </lineage>
</organism>
<comment type="caution">
    <text evidence="1">The sequence shown here is derived from an EMBL/GenBank/DDBJ whole genome shotgun (WGS) entry which is preliminary data.</text>
</comment>
<name>A0ABP4BAX4_9ACTN</name>
<accession>A0ABP4BAX4</accession>
<dbReference type="Proteomes" id="UP001501578">
    <property type="component" value="Unassembled WGS sequence"/>
</dbReference>
<reference evidence="2" key="1">
    <citation type="journal article" date="2019" name="Int. J. Syst. Evol. Microbiol.">
        <title>The Global Catalogue of Microorganisms (GCM) 10K type strain sequencing project: providing services to taxonomists for standard genome sequencing and annotation.</title>
        <authorList>
            <consortium name="The Broad Institute Genomics Platform"/>
            <consortium name="The Broad Institute Genome Sequencing Center for Infectious Disease"/>
            <person name="Wu L."/>
            <person name="Ma J."/>
        </authorList>
    </citation>
    <scope>NUCLEOTIDE SEQUENCE [LARGE SCALE GENOMIC DNA]</scope>
    <source>
        <strain evidence="2">JCM 11136</strain>
    </source>
</reference>
<dbReference type="SUPFAM" id="SSF48452">
    <property type="entry name" value="TPR-like"/>
    <property type="match status" value="1"/>
</dbReference>
<evidence type="ECO:0000313" key="2">
    <source>
        <dbReference type="Proteomes" id="UP001501578"/>
    </source>
</evidence>
<evidence type="ECO:0008006" key="3">
    <source>
        <dbReference type="Google" id="ProtNLM"/>
    </source>
</evidence>
<dbReference type="EMBL" id="BAAAHQ010000040">
    <property type="protein sequence ID" value="GAA0946656.1"/>
    <property type="molecule type" value="Genomic_DNA"/>
</dbReference>
<proteinExistence type="predicted"/>
<dbReference type="InterPro" id="IPR011990">
    <property type="entry name" value="TPR-like_helical_dom_sf"/>
</dbReference>
<evidence type="ECO:0000313" key="1">
    <source>
        <dbReference type="EMBL" id="GAA0946656.1"/>
    </source>
</evidence>
<protein>
    <recommendedName>
        <fullName evidence="3">Transcriptional regulator</fullName>
    </recommendedName>
</protein>
<keyword evidence="2" id="KW-1185">Reference proteome</keyword>